<dbReference type="PROSITE" id="PS50836">
    <property type="entry name" value="DOMON"/>
    <property type="match status" value="1"/>
</dbReference>
<dbReference type="CDD" id="cd09629">
    <property type="entry name" value="DOMON_CIL1_like"/>
    <property type="match status" value="1"/>
</dbReference>
<evidence type="ECO:0000256" key="3">
    <source>
        <dbReference type="ARBA" id="ARBA00022729"/>
    </source>
</evidence>
<sequence length="256" mass="26725">MASPSSLQLSSSLLLIAAVALLISPATSQTCKSQTFAQRNTKFSKCTDLPSLKAQLHWTYDPSARPSPTISVAFIAPPARPEGWVAWALNPTGSGMLGAQALIAFKDTNGSTVVKTYNISSYGSIAESTISYEVLGKRAEFSDGVMRIFATLALPTGDEKVNQVWQVGPSVKDGVPVKHDFSQENLNSKGTLQLVSKSVEQDKNGPAAAPTSSNGSGSPTGAQSGNDSGGSWRINASVLGLYGALVLLGVSLFLGF</sequence>
<dbReference type="Proteomes" id="UP001289374">
    <property type="component" value="Unassembled WGS sequence"/>
</dbReference>
<dbReference type="InterPro" id="IPR005018">
    <property type="entry name" value="DOMON_domain"/>
</dbReference>
<gene>
    <name evidence="10" type="ORF">Sango_0451400</name>
</gene>
<evidence type="ECO:0000256" key="4">
    <source>
        <dbReference type="ARBA" id="ARBA00022982"/>
    </source>
</evidence>
<evidence type="ECO:0000256" key="1">
    <source>
        <dbReference type="ARBA" id="ARBA00004370"/>
    </source>
</evidence>
<keyword evidence="7" id="KW-0812">Transmembrane</keyword>
<feature type="compositionally biased region" description="Low complexity" evidence="6">
    <location>
        <begin position="205"/>
        <end position="222"/>
    </location>
</feature>
<evidence type="ECO:0000313" key="11">
    <source>
        <dbReference type="Proteomes" id="UP001289374"/>
    </source>
</evidence>
<protein>
    <submittedName>
        <fullName evidence="10">Cytochrome and DOMON domain-containing protein</fullName>
    </submittedName>
</protein>
<evidence type="ECO:0000256" key="6">
    <source>
        <dbReference type="SAM" id="MobiDB-lite"/>
    </source>
</evidence>
<keyword evidence="3 8" id="KW-0732">Signal</keyword>
<feature type="transmembrane region" description="Helical" evidence="7">
    <location>
        <begin position="232"/>
        <end position="254"/>
    </location>
</feature>
<keyword evidence="4" id="KW-0249">Electron transport</keyword>
<keyword evidence="11" id="KW-1185">Reference proteome</keyword>
<evidence type="ECO:0000259" key="9">
    <source>
        <dbReference type="PROSITE" id="PS50836"/>
    </source>
</evidence>
<comment type="subcellular location">
    <subcellularLocation>
        <location evidence="1">Membrane</location>
    </subcellularLocation>
</comment>
<keyword evidence="2" id="KW-0813">Transport</keyword>
<evidence type="ECO:0000256" key="2">
    <source>
        <dbReference type="ARBA" id="ARBA00022448"/>
    </source>
</evidence>
<dbReference type="GO" id="GO:0016020">
    <property type="term" value="C:membrane"/>
    <property type="evidence" value="ECO:0007669"/>
    <property type="project" value="UniProtKB-SubCell"/>
</dbReference>
<feature type="domain" description="DOMON" evidence="9">
    <location>
        <begin position="52"/>
        <end position="168"/>
    </location>
</feature>
<name>A0AAE1XC81_9LAMI</name>
<dbReference type="Pfam" id="PF04526">
    <property type="entry name" value="DUF568"/>
    <property type="match status" value="1"/>
</dbReference>
<feature type="chain" id="PRO_5042201917" evidence="8">
    <location>
        <begin position="29"/>
        <end position="256"/>
    </location>
</feature>
<comment type="caution">
    <text evidence="10">The sequence shown here is derived from an EMBL/GenBank/DDBJ whole genome shotgun (WGS) entry which is preliminary data.</text>
</comment>
<feature type="region of interest" description="Disordered" evidence="6">
    <location>
        <begin position="200"/>
        <end position="228"/>
    </location>
</feature>
<dbReference type="EMBL" id="JACGWL010000002">
    <property type="protein sequence ID" value="KAK4408704.1"/>
    <property type="molecule type" value="Genomic_DNA"/>
</dbReference>
<feature type="signal peptide" evidence="8">
    <location>
        <begin position="1"/>
        <end position="28"/>
    </location>
</feature>
<dbReference type="PANTHER" id="PTHR23130">
    <property type="entry name" value="CYTOCHROME B561 AND DOMON DOMAIN-CONTAINING PROTEIN"/>
    <property type="match status" value="1"/>
</dbReference>
<evidence type="ECO:0000256" key="8">
    <source>
        <dbReference type="SAM" id="SignalP"/>
    </source>
</evidence>
<accession>A0AAE1XC81</accession>
<dbReference type="InterPro" id="IPR045265">
    <property type="entry name" value="AIR12_DOMON"/>
</dbReference>
<reference evidence="10" key="2">
    <citation type="journal article" date="2024" name="Plant">
        <title>Genomic evolution and insights into agronomic trait innovations of Sesamum species.</title>
        <authorList>
            <person name="Miao H."/>
            <person name="Wang L."/>
            <person name="Qu L."/>
            <person name="Liu H."/>
            <person name="Sun Y."/>
            <person name="Le M."/>
            <person name="Wang Q."/>
            <person name="Wei S."/>
            <person name="Zheng Y."/>
            <person name="Lin W."/>
            <person name="Duan Y."/>
            <person name="Cao H."/>
            <person name="Xiong S."/>
            <person name="Wang X."/>
            <person name="Wei L."/>
            <person name="Li C."/>
            <person name="Ma Q."/>
            <person name="Ju M."/>
            <person name="Zhao R."/>
            <person name="Li G."/>
            <person name="Mu C."/>
            <person name="Tian Q."/>
            <person name="Mei H."/>
            <person name="Zhang T."/>
            <person name="Gao T."/>
            <person name="Zhang H."/>
        </authorList>
    </citation>
    <scope>NUCLEOTIDE SEQUENCE</scope>
    <source>
        <strain evidence="10">K16</strain>
    </source>
</reference>
<dbReference type="PANTHER" id="PTHR23130:SF157">
    <property type="entry name" value="AUXIN-INDUCED IN ROOT CULTURES PROTEIN 12"/>
    <property type="match status" value="1"/>
</dbReference>
<evidence type="ECO:0000313" key="10">
    <source>
        <dbReference type="EMBL" id="KAK4408704.1"/>
    </source>
</evidence>
<evidence type="ECO:0000256" key="5">
    <source>
        <dbReference type="ARBA" id="ARBA00023136"/>
    </source>
</evidence>
<reference evidence="10" key="1">
    <citation type="submission" date="2020-06" db="EMBL/GenBank/DDBJ databases">
        <authorList>
            <person name="Li T."/>
            <person name="Hu X."/>
            <person name="Zhang T."/>
            <person name="Song X."/>
            <person name="Zhang H."/>
            <person name="Dai N."/>
            <person name="Sheng W."/>
            <person name="Hou X."/>
            <person name="Wei L."/>
        </authorList>
    </citation>
    <scope>NUCLEOTIDE SEQUENCE</scope>
    <source>
        <strain evidence="10">K16</strain>
        <tissue evidence="10">Leaf</tissue>
    </source>
</reference>
<proteinExistence type="predicted"/>
<keyword evidence="5 7" id="KW-0472">Membrane</keyword>
<organism evidence="10 11">
    <name type="scientific">Sesamum angolense</name>
    <dbReference type="NCBI Taxonomy" id="2727404"/>
    <lineage>
        <taxon>Eukaryota</taxon>
        <taxon>Viridiplantae</taxon>
        <taxon>Streptophyta</taxon>
        <taxon>Embryophyta</taxon>
        <taxon>Tracheophyta</taxon>
        <taxon>Spermatophyta</taxon>
        <taxon>Magnoliopsida</taxon>
        <taxon>eudicotyledons</taxon>
        <taxon>Gunneridae</taxon>
        <taxon>Pentapetalae</taxon>
        <taxon>asterids</taxon>
        <taxon>lamiids</taxon>
        <taxon>Lamiales</taxon>
        <taxon>Pedaliaceae</taxon>
        <taxon>Sesamum</taxon>
    </lineage>
</organism>
<evidence type="ECO:0000256" key="7">
    <source>
        <dbReference type="SAM" id="Phobius"/>
    </source>
</evidence>
<keyword evidence="7" id="KW-1133">Transmembrane helix</keyword>
<dbReference type="AlphaFoldDB" id="A0AAE1XC81"/>